<keyword evidence="2" id="KW-1185">Reference proteome</keyword>
<evidence type="ECO:0000313" key="2">
    <source>
        <dbReference type="Proteomes" id="UP000013070"/>
    </source>
</evidence>
<proteinExistence type="predicted"/>
<dbReference type="Proteomes" id="UP000013070">
    <property type="component" value="Unassembled WGS sequence"/>
</dbReference>
<evidence type="ECO:0000313" key="1">
    <source>
        <dbReference type="EMBL" id="ENU99363.1"/>
    </source>
</evidence>
<dbReference type="AlphaFoldDB" id="N8WR27"/>
<sequence>MDIQEIYTNVSEKINKAILLNWSGKKELTDDDLSLITNFAKEYSTELINKDFYELLEIILSVIYTSPNNELLDNLKHEVFDSISEEQPLLFQGMADTGEKPLIFSNNIILLSIIEMFKNAIEEDENTDKLLAISIGIDFLKFYKTKVNIKNQYSQDFIDILENYKLEVIGYKWGNASLNIENIKALEKFNTLKFEEGQLSPNEEDYVSKIYNSLVNIFNATFDLRKKFISFRDSIINVQSRTKRDQDLLWWLNVAHTSKYPDNKFYSYKQISNVHLSASFMASDLCDITSLVQPFPDKVKALLLELLYKCFPEVLKEDVKLVSLKVIEDEEFNILSNIENIRNILKILEKYCDIELEIKPSAFILQILSLFEISKLGLDE</sequence>
<comment type="caution">
    <text evidence="1">The sequence shown here is derived from an EMBL/GenBank/DDBJ whole genome shotgun (WGS) entry which is preliminary data.</text>
</comment>
<reference evidence="1 2" key="1">
    <citation type="submission" date="2013-02" db="EMBL/GenBank/DDBJ databases">
        <title>The Genome Sequence of Acinetobacter sp. NIPH 899.</title>
        <authorList>
            <consortium name="The Broad Institute Genome Sequencing Platform"/>
            <consortium name="The Broad Institute Genome Sequencing Center for Infectious Disease"/>
            <person name="Cerqueira G."/>
            <person name="Feldgarden M."/>
            <person name="Courvalin P."/>
            <person name="Perichon B."/>
            <person name="Grillot-Courvalin C."/>
            <person name="Clermont D."/>
            <person name="Rocha E."/>
            <person name="Yoon E.-J."/>
            <person name="Nemec A."/>
            <person name="Walker B."/>
            <person name="Young S.K."/>
            <person name="Zeng Q."/>
            <person name="Gargeya S."/>
            <person name="Fitzgerald M."/>
            <person name="Haas B."/>
            <person name="Abouelleil A."/>
            <person name="Alvarado L."/>
            <person name="Arachchi H.M."/>
            <person name="Berlin A.M."/>
            <person name="Chapman S.B."/>
            <person name="Dewar J."/>
            <person name="Goldberg J."/>
            <person name="Griggs A."/>
            <person name="Gujja S."/>
            <person name="Hansen M."/>
            <person name="Howarth C."/>
            <person name="Imamovic A."/>
            <person name="Larimer J."/>
            <person name="McCowan C."/>
            <person name="Murphy C."/>
            <person name="Neiman D."/>
            <person name="Pearson M."/>
            <person name="Priest M."/>
            <person name="Roberts A."/>
            <person name="Saif S."/>
            <person name="Shea T."/>
            <person name="Sisk P."/>
            <person name="Sykes S."/>
            <person name="Wortman J."/>
            <person name="Nusbaum C."/>
            <person name="Birren B."/>
        </authorList>
    </citation>
    <scope>NUCLEOTIDE SEQUENCE [LARGE SCALE GENOMIC DNA]</scope>
    <source>
        <strain evidence="1 2">NIPH 899</strain>
    </source>
</reference>
<name>N8WR27_9GAMM</name>
<dbReference type="EMBL" id="APPE01000051">
    <property type="protein sequence ID" value="ENU99363.1"/>
    <property type="molecule type" value="Genomic_DNA"/>
</dbReference>
<organism evidence="1 2">
    <name type="scientific">Acinetobacter variabilis</name>
    <dbReference type="NCBI Taxonomy" id="70346"/>
    <lineage>
        <taxon>Bacteria</taxon>
        <taxon>Pseudomonadati</taxon>
        <taxon>Pseudomonadota</taxon>
        <taxon>Gammaproteobacteria</taxon>
        <taxon>Moraxellales</taxon>
        <taxon>Moraxellaceae</taxon>
        <taxon>Acinetobacter</taxon>
    </lineage>
</organism>
<accession>N8WR27</accession>
<dbReference type="RefSeq" id="WP_004782827.1">
    <property type="nucleotide sequence ID" value="NZ_KB849403.1"/>
</dbReference>
<gene>
    <name evidence="1" type="ORF">F969_01682</name>
</gene>
<dbReference type="PATRIC" id="fig|1217710.3.peg.1590"/>
<dbReference type="HOGENOM" id="CLU_726898_0_0_6"/>
<protein>
    <submittedName>
        <fullName evidence="1">Uncharacterized protein</fullName>
    </submittedName>
</protein>